<dbReference type="EMBL" id="CAGA01000049">
    <property type="protein sequence ID" value="CCE32998.1"/>
    <property type="molecule type" value="Genomic_DNA"/>
</dbReference>
<evidence type="ECO:0000256" key="1">
    <source>
        <dbReference type="SAM" id="MobiDB-lite"/>
    </source>
</evidence>
<name>M1WES2_CLAP2</name>
<protein>
    <submittedName>
        <fullName evidence="2">Uncharacterized protein</fullName>
    </submittedName>
</protein>
<dbReference type="Proteomes" id="UP000016801">
    <property type="component" value="Unassembled WGS sequence"/>
</dbReference>
<dbReference type="HOGENOM" id="CLU_221585_0_0_1"/>
<gene>
    <name evidence="2" type="ORF">CPUR_06921</name>
</gene>
<dbReference type="AlphaFoldDB" id="M1WES2"/>
<evidence type="ECO:0000313" key="2">
    <source>
        <dbReference type="EMBL" id="CCE32998.1"/>
    </source>
</evidence>
<sequence length="22" mass="2463">MSSLSGLENCTLDPRWPNRSAQ</sequence>
<organism evidence="2 3">
    <name type="scientific">Claviceps purpurea (strain 20.1)</name>
    <name type="common">Ergot fungus</name>
    <name type="synonym">Sphacelia segetum</name>
    <dbReference type="NCBI Taxonomy" id="1111077"/>
    <lineage>
        <taxon>Eukaryota</taxon>
        <taxon>Fungi</taxon>
        <taxon>Dikarya</taxon>
        <taxon>Ascomycota</taxon>
        <taxon>Pezizomycotina</taxon>
        <taxon>Sordariomycetes</taxon>
        <taxon>Hypocreomycetidae</taxon>
        <taxon>Hypocreales</taxon>
        <taxon>Clavicipitaceae</taxon>
        <taxon>Claviceps</taxon>
    </lineage>
</organism>
<keyword evidence="3" id="KW-1185">Reference proteome</keyword>
<comment type="caution">
    <text evidence="2">The sequence shown here is derived from an EMBL/GenBank/DDBJ whole genome shotgun (WGS) entry which is preliminary data.</text>
</comment>
<feature type="region of interest" description="Disordered" evidence="1">
    <location>
        <begin position="1"/>
        <end position="22"/>
    </location>
</feature>
<evidence type="ECO:0000313" key="3">
    <source>
        <dbReference type="Proteomes" id="UP000016801"/>
    </source>
</evidence>
<dbReference type="VEuPathDB" id="FungiDB:CPUR_06921"/>
<proteinExistence type="predicted"/>
<reference evidence="2 3" key="1">
    <citation type="journal article" date="2013" name="PLoS Genet.">
        <title>Plant-symbiotic fungi as chemical engineers: Multi-genome analysis of the Clavicipitaceae reveals dynamics of alkaloid loci.</title>
        <authorList>
            <person name="Schardl C.L."/>
            <person name="Young C.A."/>
            <person name="Hesse U."/>
            <person name="Amyotte S.G."/>
            <person name="Andreeva K."/>
            <person name="Calie P.J."/>
            <person name="Fleetwood D.J."/>
            <person name="Haws D.C."/>
            <person name="Moore N."/>
            <person name="Oeser B."/>
            <person name="Panaccione D.G."/>
            <person name="Schweri K.K."/>
            <person name="Voisey C.R."/>
            <person name="Farman M.L."/>
            <person name="Jaromczyk J.W."/>
            <person name="Roe B.A."/>
            <person name="O'Sullivan D.M."/>
            <person name="Scott B."/>
            <person name="Tudzynski P."/>
            <person name="An Z."/>
            <person name="Arnaoudova E.G."/>
            <person name="Bullock C.T."/>
            <person name="Charlton N.D."/>
            <person name="Chen L."/>
            <person name="Cox M."/>
            <person name="Dinkins R.D."/>
            <person name="Florea S."/>
            <person name="Glenn A.E."/>
            <person name="Gordon A."/>
            <person name="Gueldener U."/>
            <person name="Harris D.R."/>
            <person name="Hollin W."/>
            <person name="Jaromczyk J."/>
            <person name="Johnson R.D."/>
            <person name="Khan A.K."/>
            <person name="Leistner E."/>
            <person name="Leuchtmann A."/>
            <person name="Li C."/>
            <person name="Liu J."/>
            <person name="Liu J."/>
            <person name="Liu M."/>
            <person name="Mace W."/>
            <person name="Machado C."/>
            <person name="Nagabhyru P."/>
            <person name="Pan J."/>
            <person name="Schmid J."/>
            <person name="Sugawara K."/>
            <person name="Steiner U."/>
            <person name="Takach J.E."/>
            <person name="Tanaka E."/>
            <person name="Webb J.S."/>
            <person name="Wilson E.V."/>
            <person name="Wiseman J.L."/>
            <person name="Yoshida R."/>
            <person name="Zeng Z."/>
        </authorList>
    </citation>
    <scope>NUCLEOTIDE SEQUENCE [LARGE SCALE GENOMIC DNA]</scope>
    <source>
        <strain evidence="2 3">20.1</strain>
    </source>
</reference>
<accession>M1WES2</accession>